<gene>
    <name evidence="2" type="primary">20209348</name>
    <name evidence="1" type="ORF">HELRODRAFT_184086</name>
</gene>
<dbReference type="AlphaFoldDB" id="T1FKJ9"/>
<proteinExistence type="predicted"/>
<organism evidence="2 3">
    <name type="scientific">Helobdella robusta</name>
    <name type="common">Californian leech</name>
    <dbReference type="NCBI Taxonomy" id="6412"/>
    <lineage>
        <taxon>Eukaryota</taxon>
        <taxon>Metazoa</taxon>
        <taxon>Spiralia</taxon>
        <taxon>Lophotrochozoa</taxon>
        <taxon>Annelida</taxon>
        <taxon>Clitellata</taxon>
        <taxon>Hirudinea</taxon>
        <taxon>Rhynchobdellida</taxon>
        <taxon>Glossiphoniidae</taxon>
        <taxon>Helobdella</taxon>
    </lineage>
</organism>
<reference evidence="1 3" key="2">
    <citation type="journal article" date="2013" name="Nature">
        <title>Insights into bilaterian evolution from three spiralian genomes.</title>
        <authorList>
            <person name="Simakov O."/>
            <person name="Marletaz F."/>
            <person name="Cho S.J."/>
            <person name="Edsinger-Gonzales E."/>
            <person name="Havlak P."/>
            <person name="Hellsten U."/>
            <person name="Kuo D.H."/>
            <person name="Larsson T."/>
            <person name="Lv J."/>
            <person name="Arendt D."/>
            <person name="Savage R."/>
            <person name="Osoegawa K."/>
            <person name="de Jong P."/>
            <person name="Grimwood J."/>
            <person name="Chapman J.A."/>
            <person name="Shapiro H."/>
            <person name="Aerts A."/>
            <person name="Otillar R.P."/>
            <person name="Terry A.Y."/>
            <person name="Boore J.L."/>
            <person name="Grigoriev I.V."/>
            <person name="Lindberg D.R."/>
            <person name="Seaver E.C."/>
            <person name="Weisblat D.A."/>
            <person name="Putnam N.H."/>
            <person name="Rokhsar D.S."/>
        </authorList>
    </citation>
    <scope>NUCLEOTIDE SEQUENCE</scope>
</reference>
<dbReference type="HOGENOM" id="CLU_1429452_0_0_1"/>
<dbReference type="InParanoid" id="T1FKJ9"/>
<dbReference type="EnsemblMetazoa" id="HelroT184086">
    <property type="protein sequence ID" value="HelroP184086"/>
    <property type="gene ID" value="HelroG184086"/>
</dbReference>
<dbReference type="RefSeq" id="XP_009013625.1">
    <property type="nucleotide sequence ID" value="XM_009015377.1"/>
</dbReference>
<name>T1FKJ9_HELRO</name>
<evidence type="ECO:0000313" key="3">
    <source>
        <dbReference type="Proteomes" id="UP000015101"/>
    </source>
</evidence>
<dbReference type="Proteomes" id="UP000015101">
    <property type="component" value="Unassembled WGS sequence"/>
</dbReference>
<dbReference type="KEGG" id="hro:HELRODRAFT_184086"/>
<accession>T1FKJ9</accession>
<keyword evidence="3" id="KW-1185">Reference proteome</keyword>
<reference evidence="3" key="1">
    <citation type="submission" date="2012-12" db="EMBL/GenBank/DDBJ databases">
        <authorList>
            <person name="Hellsten U."/>
            <person name="Grimwood J."/>
            <person name="Chapman J.A."/>
            <person name="Shapiro H."/>
            <person name="Aerts A."/>
            <person name="Otillar R.P."/>
            <person name="Terry A.Y."/>
            <person name="Boore J.L."/>
            <person name="Simakov O."/>
            <person name="Marletaz F."/>
            <person name="Cho S.-J."/>
            <person name="Edsinger-Gonzales E."/>
            <person name="Havlak P."/>
            <person name="Kuo D.-H."/>
            <person name="Larsson T."/>
            <person name="Lv J."/>
            <person name="Arendt D."/>
            <person name="Savage R."/>
            <person name="Osoegawa K."/>
            <person name="de Jong P."/>
            <person name="Lindberg D.R."/>
            <person name="Seaver E.C."/>
            <person name="Weisblat D.A."/>
            <person name="Putnam N.H."/>
            <person name="Grigoriev I.V."/>
            <person name="Rokhsar D.S."/>
        </authorList>
    </citation>
    <scope>NUCLEOTIDE SEQUENCE</scope>
</reference>
<evidence type="ECO:0000313" key="1">
    <source>
        <dbReference type="EMBL" id="ESO08280.1"/>
    </source>
</evidence>
<sequence length="190" mass="21945">MGCLLCRKSQRVNPSGFGKTAKNAHPEDDHSVSGIPVTDCNIPIWKRVKLSPASDNNSWSKLVVNLFIELKFINTSGNVQCFTNVIYKKCVATFEYKGKVKKPAVKKSRRQKKIGILKRKKDRLRNQRKIAAVDERVGVDILWNKKKEKKNRHAYLYLKEISSDLRIQTKEIALRSLLFEKRDRSQISFV</sequence>
<dbReference type="EMBL" id="KB096095">
    <property type="protein sequence ID" value="ESO08280.1"/>
    <property type="molecule type" value="Genomic_DNA"/>
</dbReference>
<evidence type="ECO:0000313" key="2">
    <source>
        <dbReference type="EnsemblMetazoa" id="HelroP184086"/>
    </source>
</evidence>
<protein>
    <submittedName>
        <fullName evidence="1 2">Uncharacterized protein</fullName>
    </submittedName>
</protein>
<dbReference type="GeneID" id="20209348"/>
<reference evidence="2" key="3">
    <citation type="submission" date="2015-06" db="UniProtKB">
        <authorList>
            <consortium name="EnsemblMetazoa"/>
        </authorList>
    </citation>
    <scope>IDENTIFICATION</scope>
</reference>
<dbReference type="CTD" id="20209348"/>
<dbReference type="EMBL" id="AMQM01009178">
    <property type="status" value="NOT_ANNOTATED_CDS"/>
    <property type="molecule type" value="Genomic_DNA"/>
</dbReference>